<dbReference type="PANTHER" id="PTHR31691:SF1">
    <property type="entry name" value="ROTATIN"/>
    <property type="match status" value="1"/>
</dbReference>
<dbReference type="InterPro" id="IPR029249">
    <property type="entry name" value="Rotatin_N"/>
</dbReference>
<gene>
    <name evidence="2" type="ORF">OKIOD_LOCUS16645</name>
</gene>
<sequence length="1867" mass="211788">MSETGIRRNVDKLGHVLEEVRERALLHLNTKLVHGLVTLEDLNNCPGFARRLLEWFNSPNPSQKVLVLDLIKRSLKIKPKLYSELGLSEFISAMMPDLTPDEQIIAEDVLSDFHEITINSTKSSSCTTLDDTENMPRSAYFLGENRPKNQEKYPSWMKVKLLPWQTLTLTDRQVLQHTYSSLCSRDNETVSEYAHFFAEVILKDFPAEIFVQRPGILQALIAFVLTIPEISHLTTSLETIENFIKKLDSRIVQTSDASWTNTHQPGYPLGYEIGTGVDQWERDELQDLVKGQTAVPIILVEILECLSGILGNLQIGSVLLCSRVMVCVAKSYRKCISLSEFNDANTQDGISRYLIVKLRNILEIIALQVEKFSAQTLVNQTSEDPVQLYNAYSSLISELLRNLCCPLTVNQVSSLALERALRILAFDHISQFNFPKDSYLWKVLQAIDPSTIQTSEILFSRCSSLKNASKFGSSFSKLKRADALEIGLSGCETTSVHLSANFIETCIYAASIYKDCDRLVLMLLKDTNTTVRERTVEGLKRFIEKICDDVAASGNTYQSKPLVYLLSPQVLEELIRHSLDDQSVSVSKTTAAILSRLLTTNMLWDEELKAILKVTTEKFGHFLEIFADDESLGTPLREFYLSEDRLKINRIKSALRMLLCKRRDQRRQVMSLMSEELQEVCGRPMDALIDYFTISNPLELNDQRQMENIFRVDTIERLSRILKSESTDISLRYSSFAQLAIITVEPDLVEIFLQECGYVMLLEEIKKLADQGALTPQEKDAAGSLCDILRHICVVKDVIAKEVSLMLPALCDLVKLVEHTSLSPKNHAKVLATLNILLFLEVLKFNERGHAQCPGIINRRILLPFAVEFIPRITTQPTISISEEEKLKHPSAQRSLRLAWSSTAPTGDFAEILKKQDCDKHSWPHFDLETIGSHMEADLKAAEDHKSYTQAVESAFYNHQIFPEDLGRRVNHCLTVSFDKFFISRPNQARDEKILLKIITYTNFILKSQPNNNQIFEKWITSHVEDINCPLYEYLNNPTALPNHSSKATRRMIIEFLSIIFCLVQKQLLSSETMAFIARTLNDRVHNLINKHEDMNIPTLQICTNALQRLSKKLGRTDRQRNSLLCQIIKTAKDVIIRIHSSSQNSMQNFMGREVIQQSVCTLSTCAHFLMGNGGKQSLTVLEEGTGLEWLEKLLKFRSDRVRLSILSVLSHAFHSPKTSRHFFKEINDGILTTLIEIALDFDESPLVRSTALETLTIIVESHMHLSSTKAVDGLHINILLELMLKFDFFVQISHAMENYVYCDLPAQDKMAPITPAFVGAFNYFIISLLKAFPTQTASGLRNSGILSILSKLFNVQLVKSSVGEHKKSLLQQINSTCLIFTYVLSGCEEVMSHVAFVQQIFSLPFDENFAKEILTCYESGAKFFCKNWSSLDEDAEKKTLKSLSTTMSTYIKTITEAWSYFNTNFAQFEWMLHFYCLIISKSKSYLIGTTKQALIDSEGVFLQKLSHEFEVQGTKIRSEANISKETLLSSAICVTIGLGDGRELLVQSGFIERLVDSLEMLQIKLCTERPKRLHESYIGLSLISIFNICRNFSSNGKVANHLLQTNFIDVLSRLWPLIVGNEKLIRVMLQMLLSFTKNSVPCATAISSSNLISSIVKQFQYYEKQIRNKVKASPIFTLNFNLLCNLSISQEARAYFWKANVLHEFSAAAEAGVHSSASKQQIMVLSLWLRWLLCLSFHKDGRENILQTKDILDYLTNAVSKVDEKLALLVIHNLCYATQSKTRISTFDQLTKCFRQYLAIDSQKELQLLVSNSCWALMSTSQKAKGRLKAAGLIERLETLSTIYSEEDSSKDSIFHIHAALELLHS</sequence>
<dbReference type="InterPro" id="IPR016024">
    <property type="entry name" value="ARM-type_fold"/>
</dbReference>
<evidence type="ECO:0000313" key="3">
    <source>
        <dbReference type="Proteomes" id="UP001158576"/>
    </source>
</evidence>
<dbReference type="InterPro" id="IPR030791">
    <property type="entry name" value="Rotatin"/>
</dbReference>
<feature type="domain" description="Rotatin N-terminal" evidence="1">
    <location>
        <begin position="19"/>
        <end position="110"/>
    </location>
</feature>
<dbReference type="Proteomes" id="UP001158576">
    <property type="component" value="Chromosome 2"/>
</dbReference>
<dbReference type="EMBL" id="OU015567">
    <property type="protein sequence ID" value="CAG5113790.1"/>
    <property type="molecule type" value="Genomic_DNA"/>
</dbReference>
<evidence type="ECO:0000259" key="1">
    <source>
        <dbReference type="Pfam" id="PF14726"/>
    </source>
</evidence>
<proteinExistence type="predicted"/>
<dbReference type="PANTHER" id="PTHR31691">
    <property type="entry name" value="ROTATIN"/>
    <property type="match status" value="1"/>
</dbReference>
<dbReference type="SUPFAM" id="SSF48371">
    <property type="entry name" value="ARM repeat"/>
    <property type="match status" value="3"/>
</dbReference>
<dbReference type="InterPro" id="IPR011989">
    <property type="entry name" value="ARM-like"/>
</dbReference>
<dbReference type="Pfam" id="PF14726">
    <property type="entry name" value="RTTN_N"/>
    <property type="match status" value="1"/>
</dbReference>
<evidence type="ECO:0000313" key="2">
    <source>
        <dbReference type="EMBL" id="CAG5113790.1"/>
    </source>
</evidence>
<keyword evidence="3" id="KW-1185">Reference proteome</keyword>
<name>A0ABN7T9W6_OIKDI</name>
<accession>A0ABN7T9W6</accession>
<organism evidence="2 3">
    <name type="scientific">Oikopleura dioica</name>
    <name type="common">Tunicate</name>
    <dbReference type="NCBI Taxonomy" id="34765"/>
    <lineage>
        <taxon>Eukaryota</taxon>
        <taxon>Metazoa</taxon>
        <taxon>Chordata</taxon>
        <taxon>Tunicata</taxon>
        <taxon>Appendicularia</taxon>
        <taxon>Copelata</taxon>
        <taxon>Oikopleuridae</taxon>
        <taxon>Oikopleura</taxon>
    </lineage>
</organism>
<protein>
    <submittedName>
        <fullName evidence="2">Oidioi.mRNA.OKI2018_I69.chr2.g7880.t1.cds</fullName>
    </submittedName>
</protein>
<dbReference type="Gene3D" id="1.25.10.10">
    <property type="entry name" value="Leucine-rich Repeat Variant"/>
    <property type="match status" value="1"/>
</dbReference>
<reference evidence="2 3" key="1">
    <citation type="submission" date="2021-04" db="EMBL/GenBank/DDBJ databases">
        <authorList>
            <person name="Bliznina A."/>
        </authorList>
    </citation>
    <scope>NUCLEOTIDE SEQUENCE [LARGE SCALE GENOMIC DNA]</scope>
</reference>